<feature type="compositionally biased region" description="Basic and acidic residues" evidence="1">
    <location>
        <begin position="29"/>
        <end position="53"/>
    </location>
</feature>
<dbReference type="EMBL" id="VSWC01000041">
    <property type="protein sequence ID" value="KAA1103817.1"/>
    <property type="molecule type" value="Genomic_DNA"/>
</dbReference>
<proteinExistence type="predicted"/>
<dbReference type="Proteomes" id="UP000324748">
    <property type="component" value="Unassembled WGS sequence"/>
</dbReference>
<gene>
    <name evidence="3" type="ORF">PGT21_001506</name>
    <name evidence="2" type="ORF">PGTUg99_006939</name>
</gene>
<dbReference type="EMBL" id="VDEP01000442">
    <property type="protein sequence ID" value="KAA1080085.1"/>
    <property type="molecule type" value="Genomic_DNA"/>
</dbReference>
<evidence type="ECO:0000313" key="2">
    <source>
        <dbReference type="EMBL" id="KAA1080085.1"/>
    </source>
</evidence>
<evidence type="ECO:0000256" key="1">
    <source>
        <dbReference type="SAM" id="MobiDB-lite"/>
    </source>
</evidence>
<accession>A0A5B0PQ37</accession>
<name>A0A5B0PQ37_PUCGR</name>
<organism evidence="3 4">
    <name type="scientific">Puccinia graminis f. sp. tritici</name>
    <dbReference type="NCBI Taxonomy" id="56615"/>
    <lineage>
        <taxon>Eukaryota</taxon>
        <taxon>Fungi</taxon>
        <taxon>Dikarya</taxon>
        <taxon>Basidiomycota</taxon>
        <taxon>Pucciniomycotina</taxon>
        <taxon>Pucciniomycetes</taxon>
        <taxon>Pucciniales</taxon>
        <taxon>Pucciniaceae</taxon>
        <taxon>Puccinia</taxon>
    </lineage>
</organism>
<feature type="region of interest" description="Disordered" evidence="1">
    <location>
        <begin position="1"/>
        <end position="53"/>
    </location>
</feature>
<sequence length="53" mass="5950">MSSRIDGPPLEDGQSSHRYNQAPFGGDLKTIDLRRSASQKARYDERSLLGRTN</sequence>
<reference evidence="4 5" key="1">
    <citation type="submission" date="2019-05" db="EMBL/GenBank/DDBJ databases">
        <title>Emergence of the Ug99 lineage of the wheat stem rust pathogen through somatic hybridization.</title>
        <authorList>
            <person name="Li F."/>
            <person name="Upadhyaya N.M."/>
            <person name="Sperschneider J."/>
            <person name="Matny O."/>
            <person name="Nguyen-Phuc H."/>
            <person name="Mago R."/>
            <person name="Raley C."/>
            <person name="Miller M.E."/>
            <person name="Silverstein K.A.T."/>
            <person name="Henningsen E."/>
            <person name="Hirsch C.D."/>
            <person name="Visser B."/>
            <person name="Pretorius Z.A."/>
            <person name="Steffenson B.J."/>
            <person name="Schwessinger B."/>
            <person name="Dodds P.N."/>
            <person name="Figueroa M."/>
        </authorList>
    </citation>
    <scope>NUCLEOTIDE SEQUENCE [LARGE SCALE GENOMIC DNA]</scope>
    <source>
        <strain evidence="3">21-0</strain>
        <strain evidence="2 5">Ug99</strain>
    </source>
</reference>
<dbReference type="AlphaFoldDB" id="A0A5B0PQ37"/>
<evidence type="ECO:0000313" key="5">
    <source>
        <dbReference type="Proteomes" id="UP000325313"/>
    </source>
</evidence>
<evidence type="ECO:0000313" key="3">
    <source>
        <dbReference type="EMBL" id="KAA1103817.1"/>
    </source>
</evidence>
<comment type="caution">
    <text evidence="3">The sequence shown here is derived from an EMBL/GenBank/DDBJ whole genome shotgun (WGS) entry which is preliminary data.</text>
</comment>
<protein>
    <submittedName>
        <fullName evidence="3">Uncharacterized protein</fullName>
    </submittedName>
</protein>
<evidence type="ECO:0000313" key="4">
    <source>
        <dbReference type="Proteomes" id="UP000324748"/>
    </source>
</evidence>
<dbReference type="OrthoDB" id="10518721at2759"/>
<dbReference type="Proteomes" id="UP000325313">
    <property type="component" value="Unassembled WGS sequence"/>
</dbReference>
<keyword evidence="4" id="KW-1185">Reference proteome</keyword>